<proteinExistence type="predicted"/>
<reference evidence="2 3" key="1">
    <citation type="journal article" date="2018" name="Nat. Ecol. Evol.">
        <title>Shark genomes provide insights into elasmobranch evolution and the origin of vertebrates.</title>
        <authorList>
            <person name="Hara Y"/>
            <person name="Yamaguchi K"/>
            <person name="Onimaru K"/>
            <person name="Kadota M"/>
            <person name="Koyanagi M"/>
            <person name="Keeley SD"/>
            <person name="Tatsumi K"/>
            <person name="Tanaka K"/>
            <person name="Motone F"/>
            <person name="Kageyama Y"/>
            <person name="Nozu R"/>
            <person name="Adachi N"/>
            <person name="Nishimura O"/>
            <person name="Nakagawa R"/>
            <person name="Tanegashima C"/>
            <person name="Kiyatake I"/>
            <person name="Matsumoto R"/>
            <person name="Murakumo K"/>
            <person name="Nishida K"/>
            <person name="Terakita A"/>
            <person name="Kuratani S"/>
            <person name="Sato K"/>
            <person name="Hyodo S Kuraku.S."/>
        </authorList>
    </citation>
    <scope>NUCLEOTIDE SEQUENCE [LARGE SCALE GENOMIC DNA]</scope>
</reference>
<protein>
    <submittedName>
        <fullName evidence="2">Uncharacterized protein</fullName>
    </submittedName>
</protein>
<sequence length="204" mass="22567">MIERHRDADAILLGQAHGAAGEVAVVEDVVVGQRHALGRAGGAAGELDVDGVVELQARAERDKLLAVAFPAHLRDLLERNRARRRRSADLDHGAQLRQPRRAQLAGLRARKLGQQRVQHLHIGRGLERGRRHDRGAADLAEGEFELAQAIRRIDGDEDQPGLRGGELRQRPFRPVQRPDADPLAALQSEREETCGDRLDPFGEF</sequence>
<name>A0A401TVW6_CHIPU</name>
<keyword evidence="3" id="KW-1185">Reference proteome</keyword>
<dbReference type="EMBL" id="BEZZ01191903">
    <property type="protein sequence ID" value="GCC46801.1"/>
    <property type="molecule type" value="Genomic_DNA"/>
</dbReference>
<dbReference type="AlphaFoldDB" id="A0A401TVW6"/>
<organism evidence="2 3">
    <name type="scientific">Chiloscyllium punctatum</name>
    <name type="common">Brownbanded bambooshark</name>
    <name type="synonym">Hemiscyllium punctatum</name>
    <dbReference type="NCBI Taxonomy" id="137246"/>
    <lineage>
        <taxon>Eukaryota</taxon>
        <taxon>Metazoa</taxon>
        <taxon>Chordata</taxon>
        <taxon>Craniata</taxon>
        <taxon>Vertebrata</taxon>
        <taxon>Chondrichthyes</taxon>
        <taxon>Elasmobranchii</taxon>
        <taxon>Galeomorphii</taxon>
        <taxon>Galeoidea</taxon>
        <taxon>Orectolobiformes</taxon>
        <taxon>Hemiscylliidae</taxon>
        <taxon>Chiloscyllium</taxon>
    </lineage>
</organism>
<comment type="caution">
    <text evidence="2">The sequence shown here is derived from an EMBL/GenBank/DDBJ whole genome shotgun (WGS) entry which is preliminary data.</text>
</comment>
<feature type="non-terminal residue" evidence="2">
    <location>
        <position position="204"/>
    </location>
</feature>
<evidence type="ECO:0000313" key="3">
    <source>
        <dbReference type="Proteomes" id="UP000287033"/>
    </source>
</evidence>
<evidence type="ECO:0000256" key="1">
    <source>
        <dbReference type="SAM" id="MobiDB-lite"/>
    </source>
</evidence>
<gene>
    <name evidence="2" type="ORF">chiPu_0030737</name>
</gene>
<feature type="region of interest" description="Disordered" evidence="1">
    <location>
        <begin position="152"/>
        <end position="204"/>
    </location>
</feature>
<evidence type="ECO:0000313" key="2">
    <source>
        <dbReference type="EMBL" id="GCC46801.1"/>
    </source>
</evidence>
<accession>A0A401TVW6</accession>
<dbReference type="Proteomes" id="UP000287033">
    <property type="component" value="Unassembled WGS sequence"/>
</dbReference>
<feature type="compositionally biased region" description="Basic and acidic residues" evidence="1">
    <location>
        <begin position="188"/>
        <end position="204"/>
    </location>
</feature>